<keyword evidence="1" id="KW-0472">Membrane</keyword>
<evidence type="ECO:0000313" key="2">
    <source>
        <dbReference type="EMBL" id="RHW47038.1"/>
    </source>
</evidence>
<comment type="caution">
    <text evidence="2">The sequence shown here is derived from an EMBL/GenBank/DDBJ whole genome shotgun (WGS) entry which is preliminary data.</text>
</comment>
<dbReference type="EMBL" id="QWLM01000003">
    <property type="protein sequence ID" value="RHW47038.1"/>
    <property type="molecule type" value="Genomic_DNA"/>
</dbReference>
<feature type="transmembrane region" description="Helical" evidence="1">
    <location>
        <begin position="379"/>
        <end position="398"/>
    </location>
</feature>
<evidence type="ECO:0008006" key="4">
    <source>
        <dbReference type="Google" id="ProtNLM"/>
    </source>
</evidence>
<feature type="transmembrane region" description="Helical" evidence="1">
    <location>
        <begin position="77"/>
        <end position="94"/>
    </location>
</feature>
<dbReference type="Proteomes" id="UP000285376">
    <property type="component" value="Unassembled WGS sequence"/>
</dbReference>
<feature type="transmembrane region" description="Helical" evidence="1">
    <location>
        <begin position="235"/>
        <end position="254"/>
    </location>
</feature>
<feature type="transmembrane region" description="Helical" evidence="1">
    <location>
        <begin position="326"/>
        <end position="343"/>
    </location>
</feature>
<accession>A0A417Z8R2</accession>
<proteinExistence type="predicted"/>
<feature type="transmembrane region" description="Helical" evidence="1">
    <location>
        <begin position="106"/>
        <end position="125"/>
    </location>
</feature>
<keyword evidence="1" id="KW-0812">Transmembrane</keyword>
<dbReference type="AlphaFoldDB" id="A0A417Z8R2"/>
<gene>
    <name evidence="2" type="ORF">D1832_03260</name>
</gene>
<name>A0A417Z8R2_9MICO</name>
<organism evidence="2 3">
    <name type="scientific">Dermacoccus abyssi</name>
    <dbReference type="NCBI Taxonomy" id="322596"/>
    <lineage>
        <taxon>Bacteria</taxon>
        <taxon>Bacillati</taxon>
        <taxon>Actinomycetota</taxon>
        <taxon>Actinomycetes</taxon>
        <taxon>Micrococcales</taxon>
        <taxon>Dermacoccaceae</taxon>
        <taxon>Dermacoccus</taxon>
    </lineage>
</organism>
<sequence>MSARFVEAQPWWRPGAPAALAVMIVLLATASRHGFHGDELYFRMLPPAWWYDDQPPLTVWLAHAAASVSDAVWVQRLPASLAAGAGALVAGLFPRLLGADVRVQRIAAWAHAFTVYPLLMGHVMLTASLDLLAWQLVVLGVVAALTGCRHALTWAGAAAGVACWNKLLVLVLVAAVFVALAACARWVLRTRDAWCGAALLVAVGGFQVGAQIVHGVPMLDVSADLVARHGALNRWLVVPLLVVFVGPPFVQVAWRGLWWRPGSRRAAHPGADGGDDGGRHVEADGWRSRPADDARVKAFGGVTNDPFSTDDGHAGRIAPDPPQQRTGPVLAVMGAIVLVFALVSPAQPYYAVAVFLPLVAVGWARAAADEEHVWRRAPIVLTANAVVAALICLPIVPVSSPAFSIVSALDPMQRDQTDWPSLAAQMAAARPTGAAIVTDSYALAGAAHQYGPALGVPRADVASWHNALWSLGPPRSDGGTRDVLAVGGDERRIRAAFTRCDPAGRLIAPHDPFGLDGTTMLRCSDPRGGWGAVWPTLRRLGG</sequence>
<reference evidence="2 3" key="1">
    <citation type="submission" date="2018-08" db="EMBL/GenBank/DDBJ databases">
        <title>Whole genome sequence analysis of Dermacoccus abyssi bacteria isolated from Deep Mariana trench Micromonospora spp reveals genes involved in the environmental adaptation and production of secondary metabolites.</title>
        <authorList>
            <person name="Abdel-Mageed W.M."/>
            <person name="Lehri B."/>
            <person name="Nouioui I."/>
            <person name="Goodfellow I."/>
            <person name="Jaspars M."/>
            <person name="Karlyshev A."/>
        </authorList>
    </citation>
    <scope>NUCLEOTIDE SEQUENCE [LARGE SCALE GENOMIC DNA]</scope>
    <source>
        <strain evidence="2 3">MT1.1</strain>
    </source>
</reference>
<protein>
    <recommendedName>
        <fullName evidence="4">Glycosyltransferase RgtA/B/C/D-like domain-containing protein</fullName>
    </recommendedName>
</protein>
<dbReference type="RefSeq" id="WP_118912614.1">
    <property type="nucleotide sequence ID" value="NZ_CBCRVH010000006.1"/>
</dbReference>
<evidence type="ECO:0000313" key="3">
    <source>
        <dbReference type="Proteomes" id="UP000285376"/>
    </source>
</evidence>
<keyword evidence="1" id="KW-1133">Transmembrane helix</keyword>
<feature type="transmembrane region" description="Helical" evidence="1">
    <location>
        <begin position="349"/>
        <end position="367"/>
    </location>
</feature>
<feature type="transmembrane region" description="Helical" evidence="1">
    <location>
        <begin position="167"/>
        <end position="188"/>
    </location>
</feature>
<evidence type="ECO:0000256" key="1">
    <source>
        <dbReference type="SAM" id="Phobius"/>
    </source>
</evidence>